<dbReference type="EMBL" id="GL349466">
    <property type="protein sequence ID" value="KNC51261.1"/>
    <property type="molecule type" value="Genomic_DNA"/>
</dbReference>
<dbReference type="OMA" id="EDSAPPH"/>
<dbReference type="Proteomes" id="UP000054408">
    <property type="component" value="Unassembled WGS sequence"/>
</dbReference>
<evidence type="ECO:0000259" key="2">
    <source>
        <dbReference type="PROSITE" id="PS50003"/>
    </source>
</evidence>
<gene>
    <name evidence="3" type="ORF">AMSG_07264</name>
</gene>
<dbReference type="AlphaFoldDB" id="A0A0L0DGL4"/>
<dbReference type="PROSITE" id="PS50003">
    <property type="entry name" value="PH_DOMAIN"/>
    <property type="match status" value="1"/>
</dbReference>
<protein>
    <recommendedName>
        <fullName evidence="2">PH domain-containing protein</fullName>
    </recommendedName>
</protein>
<keyword evidence="4" id="KW-1185">Reference proteome</keyword>
<feature type="compositionally biased region" description="Pro residues" evidence="1">
    <location>
        <begin position="322"/>
        <end position="332"/>
    </location>
</feature>
<evidence type="ECO:0000256" key="1">
    <source>
        <dbReference type="SAM" id="MobiDB-lite"/>
    </source>
</evidence>
<dbReference type="STRING" id="461836.A0A0L0DGL4"/>
<feature type="region of interest" description="Disordered" evidence="1">
    <location>
        <begin position="234"/>
        <end position="437"/>
    </location>
</feature>
<dbReference type="Gene3D" id="2.30.29.30">
    <property type="entry name" value="Pleckstrin-homology domain (PH domain)/Phosphotyrosine-binding domain (PTB)"/>
    <property type="match status" value="1"/>
</dbReference>
<accession>A0A0L0DGL4</accession>
<dbReference type="SUPFAM" id="SSF50729">
    <property type="entry name" value="PH domain-like"/>
    <property type="match status" value="1"/>
</dbReference>
<dbReference type="SMART" id="SM00233">
    <property type="entry name" value="PH"/>
    <property type="match status" value="1"/>
</dbReference>
<dbReference type="GeneID" id="25566219"/>
<organism evidence="3 4">
    <name type="scientific">Thecamonas trahens ATCC 50062</name>
    <dbReference type="NCBI Taxonomy" id="461836"/>
    <lineage>
        <taxon>Eukaryota</taxon>
        <taxon>Apusozoa</taxon>
        <taxon>Apusomonadida</taxon>
        <taxon>Apusomonadidae</taxon>
        <taxon>Thecamonas</taxon>
    </lineage>
</organism>
<feature type="domain" description="PH" evidence="2">
    <location>
        <begin position="88"/>
        <end position="201"/>
    </location>
</feature>
<feature type="compositionally biased region" description="Pro residues" evidence="1">
    <location>
        <begin position="339"/>
        <end position="350"/>
    </location>
</feature>
<feature type="compositionally biased region" description="Basic residues" evidence="1">
    <location>
        <begin position="371"/>
        <end position="384"/>
    </location>
</feature>
<reference evidence="3 4" key="1">
    <citation type="submission" date="2010-05" db="EMBL/GenBank/DDBJ databases">
        <title>The Genome Sequence of Thecamonas trahens ATCC 50062.</title>
        <authorList>
            <consortium name="The Broad Institute Genome Sequencing Platform"/>
            <person name="Russ C."/>
            <person name="Cuomo C."/>
            <person name="Shea T."/>
            <person name="Young S.K."/>
            <person name="Zeng Q."/>
            <person name="Koehrsen M."/>
            <person name="Haas B."/>
            <person name="Borodovsky M."/>
            <person name="Guigo R."/>
            <person name="Alvarado L."/>
            <person name="Berlin A."/>
            <person name="Bochicchio J."/>
            <person name="Borenstein D."/>
            <person name="Chapman S."/>
            <person name="Chen Z."/>
            <person name="Freedman E."/>
            <person name="Gellesch M."/>
            <person name="Goldberg J."/>
            <person name="Griggs A."/>
            <person name="Gujja S."/>
            <person name="Heilman E."/>
            <person name="Heiman D."/>
            <person name="Hepburn T."/>
            <person name="Howarth C."/>
            <person name="Jen D."/>
            <person name="Larson L."/>
            <person name="Mehta T."/>
            <person name="Park D."/>
            <person name="Pearson M."/>
            <person name="Roberts A."/>
            <person name="Saif S."/>
            <person name="Shenoy N."/>
            <person name="Sisk P."/>
            <person name="Stolte C."/>
            <person name="Sykes S."/>
            <person name="Thomson T."/>
            <person name="Walk T."/>
            <person name="White J."/>
            <person name="Yandava C."/>
            <person name="Burger G."/>
            <person name="Gray M.W."/>
            <person name="Holland P.W.H."/>
            <person name="King N."/>
            <person name="Lang F.B.F."/>
            <person name="Roger A.J."/>
            <person name="Ruiz-Trillo I."/>
            <person name="Lander E."/>
            <person name="Nusbaum C."/>
        </authorList>
    </citation>
    <scope>NUCLEOTIDE SEQUENCE [LARGE SCALE GENOMIC DNA]</scope>
    <source>
        <strain evidence="3 4">ATCC 50062</strain>
    </source>
</reference>
<dbReference type="Pfam" id="PF00169">
    <property type="entry name" value="PH"/>
    <property type="match status" value="1"/>
</dbReference>
<feature type="compositionally biased region" description="Polar residues" evidence="1">
    <location>
        <begin position="252"/>
        <end position="261"/>
    </location>
</feature>
<sequence length="532" mass="56413">MSEENSIPDNPENVVMYLLRRSISNVLASDGQTSLHVSPPRRELARRVELDLGLPQGTLDTIHMGLVLDQVLVKAGLACAPEWDLPRRTLMEGPLSVRDENQFAFTEYWFVLELGGSYGSGALNYYATMGKERLVTSLDLARYYVDHIGLRERKALGGSSKDDVMFKLCSDADVPPPTIYFQAASPEFKWQWMSSLATANSPSTLAVAKTQGVATSGSVISGPTDFKKLTPDVAPATAAEPAPAVPPRSPASTIQPDTPHQPSGGEADFPDMGRSPLPPLPPQPASAGNPFDTPGGSEATANLPAELNPFDEAPSSRAKPLPSKPLPSPAPSPKSAKPPRLPAKPLPSPESSPKTGKPPRLPTKPGDASPMRRKPPTTKPRPGKPHVAPRPSKPRPPPPTAKQPGKPPARGESAPEGGRVAKPRRKAPAAPKPGGDYVADIREGHAWLASKVAAGALPASEQLVPQLKKMLMAVKALQDAPSSRFSEEEKKILSAHAGDMIRASKAITSDNYAAPLKAMLDAAACLLDSATR</sequence>
<dbReference type="InterPro" id="IPR011993">
    <property type="entry name" value="PH-like_dom_sf"/>
</dbReference>
<dbReference type="InterPro" id="IPR001849">
    <property type="entry name" value="PH_domain"/>
</dbReference>
<name>A0A0L0DGL4_THETB</name>
<dbReference type="RefSeq" id="XP_013756191.1">
    <property type="nucleotide sequence ID" value="XM_013900737.1"/>
</dbReference>
<proteinExistence type="predicted"/>
<evidence type="ECO:0000313" key="4">
    <source>
        <dbReference type="Proteomes" id="UP000054408"/>
    </source>
</evidence>
<evidence type="ECO:0000313" key="3">
    <source>
        <dbReference type="EMBL" id="KNC51261.1"/>
    </source>
</evidence>
<feature type="compositionally biased region" description="Pro residues" evidence="1">
    <location>
        <begin position="394"/>
        <end position="407"/>
    </location>
</feature>